<name>A0A9P9ESH1_9HYPO</name>
<reference evidence="9" key="1">
    <citation type="journal article" date="2021" name="Nat. Commun.">
        <title>Genetic determinants of endophytism in the Arabidopsis root mycobiome.</title>
        <authorList>
            <person name="Mesny F."/>
            <person name="Miyauchi S."/>
            <person name="Thiergart T."/>
            <person name="Pickel B."/>
            <person name="Atanasova L."/>
            <person name="Karlsson M."/>
            <person name="Huettel B."/>
            <person name="Barry K.W."/>
            <person name="Haridas S."/>
            <person name="Chen C."/>
            <person name="Bauer D."/>
            <person name="Andreopoulos W."/>
            <person name="Pangilinan J."/>
            <person name="LaButti K."/>
            <person name="Riley R."/>
            <person name="Lipzen A."/>
            <person name="Clum A."/>
            <person name="Drula E."/>
            <person name="Henrissat B."/>
            <person name="Kohler A."/>
            <person name="Grigoriev I.V."/>
            <person name="Martin F.M."/>
            <person name="Hacquard S."/>
        </authorList>
    </citation>
    <scope>NUCLEOTIDE SEQUENCE</scope>
    <source>
        <strain evidence="9">MPI-CAGE-AT-0147</strain>
    </source>
</reference>
<comment type="subcellular location">
    <subcellularLocation>
        <location evidence="1">Nucleus</location>
    </subcellularLocation>
</comment>
<dbReference type="CDD" id="cd12148">
    <property type="entry name" value="fungal_TF_MHR"/>
    <property type="match status" value="1"/>
</dbReference>
<keyword evidence="6" id="KW-0175">Coiled coil</keyword>
<organism evidence="9 10">
    <name type="scientific">Dactylonectria macrodidyma</name>
    <dbReference type="NCBI Taxonomy" id="307937"/>
    <lineage>
        <taxon>Eukaryota</taxon>
        <taxon>Fungi</taxon>
        <taxon>Dikarya</taxon>
        <taxon>Ascomycota</taxon>
        <taxon>Pezizomycotina</taxon>
        <taxon>Sordariomycetes</taxon>
        <taxon>Hypocreomycetidae</taxon>
        <taxon>Hypocreales</taxon>
        <taxon>Nectriaceae</taxon>
        <taxon>Dactylonectria</taxon>
    </lineage>
</organism>
<keyword evidence="3" id="KW-0805">Transcription regulation</keyword>
<keyword evidence="2" id="KW-0479">Metal-binding</keyword>
<dbReference type="InterPro" id="IPR050815">
    <property type="entry name" value="TF_fung"/>
</dbReference>
<feature type="non-terminal residue" evidence="9">
    <location>
        <position position="1"/>
    </location>
</feature>
<gene>
    <name evidence="9" type="ORF">EDB81DRAFT_721817</name>
</gene>
<dbReference type="PANTHER" id="PTHR47338">
    <property type="entry name" value="ZN(II)2CYS6 TRANSCRIPTION FACTOR (EUROFUNG)-RELATED"/>
    <property type="match status" value="1"/>
</dbReference>
<accession>A0A9P9ESH1</accession>
<comment type="caution">
    <text evidence="9">The sequence shown here is derived from an EMBL/GenBank/DDBJ whole genome shotgun (WGS) entry which is preliminary data.</text>
</comment>
<feature type="compositionally biased region" description="Low complexity" evidence="7">
    <location>
        <begin position="124"/>
        <end position="136"/>
    </location>
</feature>
<dbReference type="Proteomes" id="UP000738349">
    <property type="component" value="Unassembled WGS sequence"/>
</dbReference>
<dbReference type="SMART" id="SM00066">
    <property type="entry name" value="GAL4"/>
    <property type="match status" value="1"/>
</dbReference>
<evidence type="ECO:0000256" key="2">
    <source>
        <dbReference type="ARBA" id="ARBA00022723"/>
    </source>
</evidence>
<evidence type="ECO:0000259" key="8">
    <source>
        <dbReference type="PROSITE" id="PS50048"/>
    </source>
</evidence>
<evidence type="ECO:0000313" key="10">
    <source>
        <dbReference type="Proteomes" id="UP000738349"/>
    </source>
</evidence>
<dbReference type="Pfam" id="PF00172">
    <property type="entry name" value="Zn_clus"/>
    <property type="match status" value="1"/>
</dbReference>
<feature type="domain" description="Zn(2)-C6 fungal-type" evidence="8">
    <location>
        <begin position="25"/>
        <end position="55"/>
    </location>
</feature>
<dbReference type="GO" id="GO:0008270">
    <property type="term" value="F:zinc ion binding"/>
    <property type="evidence" value="ECO:0007669"/>
    <property type="project" value="InterPro"/>
</dbReference>
<evidence type="ECO:0000256" key="6">
    <source>
        <dbReference type="SAM" id="Coils"/>
    </source>
</evidence>
<dbReference type="PANTHER" id="PTHR47338:SF23">
    <property type="entry name" value="ZN(II)2CYS6 TRANSCRIPTION FACTOR (EUROFUNG)"/>
    <property type="match status" value="1"/>
</dbReference>
<evidence type="ECO:0000256" key="3">
    <source>
        <dbReference type="ARBA" id="ARBA00023015"/>
    </source>
</evidence>
<dbReference type="GO" id="GO:0005634">
    <property type="term" value="C:nucleus"/>
    <property type="evidence" value="ECO:0007669"/>
    <property type="project" value="UniProtKB-SubCell"/>
</dbReference>
<dbReference type="CDD" id="cd00067">
    <property type="entry name" value="GAL4"/>
    <property type="match status" value="1"/>
</dbReference>
<feature type="compositionally biased region" description="Basic and acidic residues" evidence="7">
    <location>
        <begin position="149"/>
        <end position="161"/>
    </location>
</feature>
<keyword evidence="5" id="KW-0539">Nucleus</keyword>
<dbReference type="InterPro" id="IPR007219">
    <property type="entry name" value="XnlR_reg_dom"/>
</dbReference>
<feature type="region of interest" description="Disordered" evidence="7">
    <location>
        <begin position="394"/>
        <end position="418"/>
    </location>
</feature>
<dbReference type="SUPFAM" id="SSF57701">
    <property type="entry name" value="Zn2/Cys6 DNA-binding domain"/>
    <property type="match status" value="1"/>
</dbReference>
<feature type="coiled-coil region" evidence="6">
    <location>
        <begin position="69"/>
        <end position="96"/>
    </location>
</feature>
<evidence type="ECO:0000256" key="7">
    <source>
        <dbReference type="SAM" id="MobiDB-lite"/>
    </source>
</evidence>
<evidence type="ECO:0000313" key="9">
    <source>
        <dbReference type="EMBL" id="KAH7143514.1"/>
    </source>
</evidence>
<evidence type="ECO:0000256" key="1">
    <source>
        <dbReference type="ARBA" id="ARBA00004123"/>
    </source>
</evidence>
<dbReference type="InterPro" id="IPR001138">
    <property type="entry name" value="Zn2Cys6_DnaBD"/>
</dbReference>
<evidence type="ECO:0000256" key="4">
    <source>
        <dbReference type="ARBA" id="ARBA00023163"/>
    </source>
</evidence>
<dbReference type="AlphaFoldDB" id="A0A9P9ESH1"/>
<dbReference type="GO" id="GO:0003677">
    <property type="term" value="F:DNA binding"/>
    <property type="evidence" value="ECO:0007669"/>
    <property type="project" value="InterPro"/>
</dbReference>
<dbReference type="Pfam" id="PF04082">
    <property type="entry name" value="Fungal_trans"/>
    <property type="match status" value="1"/>
</dbReference>
<dbReference type="InterPro" id="IPR036864">
    <property type="entry name" value="Zn2-C6_fun-type_DNA-bd_sf"/>
</dbReference>
<dbReference type="Gene3D" id="4.10.240.10">
    <property type="entry name" value="Zn(2)-C6 fungal-type DNA-binding domain"/>
    <property type="match status" value="1"/>
</dbReference>
<dbReference type="GO" id="GO:0000981">
    <property type="term" value="F:DNA-binding transcription factor activity, RNA polymerase II-specific"/>
    <property type="evidence" value="ECO:0007669"/>
    <property type="project" value="InterPro"/>
</dbReference>
<dbReference type="PROSITE" id="PS50048">
    <property type="entry name" value="ZN2_CY6_FUNGAL_2"/>
    <property type="match status" value="1"/>
</dbReference>
<dbReference type="SMART" id="SM00906">
    <property type="entry name" value="Fungal_trans"/>
    <property type="match status" value="1"/>
</dbReference>
<dbReference type="OrthoDB" id="4456959at2759"/>
<dbReference type="EMBL" id="JAGMUV010000009">
    <property type="protein sequence ID" value="KAH7143514.1"/>
    <property type="molecule type" value="Genomic_DNA"/>
</dbReference>
<keyword evidence="4" id="KW-0804">Transcription</keyword>
<keyword evidence="10" id="KW-1185">Reference proteome</keyword>
<feature type="region of interest" description="Disordered" evidence="7">
    <location>
        <begin position="124"/>
        <end position="163"/>
    </location>
</feature>
<dbReference type="PROSITE" id="PS50276">
    <property type="entry name" value="PANCREATIC_HORMONE_2"/>
    <property type="match status" value="1"/>
</dbReference>
<dbReference type="GO" id="GO:0006351">
    <property type="term" value="P:DNA-templated transcription"/>
    <property type="evidence" value="ECO:0007669"/>
    <property type="project" value="InterPro"/>
</dbReference>
<dbReference type="PROSITE" id="PS00463">
    <property type="entry name" value="ZN2_CY6_FUNGAL_1"/>
    <property type="match status" value="1"/>
</dbReference>
<protein>
    <submittedName>
        <fullName evidence="9">Fungal-specific transcription factor domain-containing protein</fullName>
    </submittedName>
</protein>
<feature type="compositionally biased region" description="Polar residues" evidence="7">
    <location>
        <begin position="397"/>
        <end position="412"/>
    </location>
</feature>
<evidence type="ECO:0000256" key="5">
    <source>
        <dbReference type="ARBA" id="ARBA00023242"/>
    </source>
</evidence>
<sequence>MEDEDGPDQSGYADDMSRAPEVGLACNSCRRRKLRCSRETPTCQHCRKTGLECVYEAKRAKPGMKTGAIENLHRRLDTLEQSVARHQTTLDTLQAEEEAPARRSQDPSTHNFLSLLAAELQKFQASPSAPLQSSPSRNQNGVSAKRRRLNDDHAYTPRSFEDCTPDLPDERAIEEVLKSYFSHVHPWMPIIHESRFRQRLNDDVEREKLYLVLQAMIIIASRYVDDGSGFDTESASQEKTESHRDWVVAKAMKHLSVESLQALLIIAFNDVSSQAWPLVGSLTRMADYLQLTVEHDELQRPSYSQPYKSLSTAKDWTEAEERRRVFWNVFSLDRFCSVSMGWNTSLTSDDVNRRLPCDGITWRKEIPVTTPYFGIWDKSAGRIGKPIAFLPSHPVPVQTSPDGEGQTPSEAGTSPEAAASTVDMSTVGAFAYCIEATESLSRVSSYFLQQKVNIRDQRDLSDWLTRFKELDLRLVHWKMLLPQKWKVNMVQDAHLKMDPNLTLAHVTHNTSMILLHQPIAFPPHDWPFKTRLPSLCSIDTCQAAAIEIATITDRYLKCASSKSLISSQFAFCVYIAARVLLLHWRNGSLMGLTPEFWLLIQSLKAMSKRWTGTQQGQLVQNNLAEKYALILVQLHARCIQDESFSINVPGYTAEVNHSNTDTQRPASSGIVAEYGAQNGIPPRPSPNTMIRNALITTNYSLQMATPVDLNNVANMIQPDTYHRGNAGTGDLTAISQILLDQQFADMDRIISYDEGVFGSEYEGGG</sequence>
<proteinExistence type="predicted"/>